<dbReference type="STRING" id="6689.A0A3R7PBT8"/>
<keyword evidence="4" id="KW-0472">Membrane</keyword>
<proteinExistence type="predicted"/>
<evidence type="ECO:0000313" key="6">
    <source>
        <dbReference type="EMBL" id="ROT81217.1"/>
    </source>
</evidence>
<dbReference type="GO" id="GO:0030544">
    <property type="term" value="F:Hsp70 protein binding"/>
    <property type="evidence" value="ECO:0007669"/>
    <property type="project" value="TreeGrafter"/>
</dbReference>
<dbReference type="InterPro" id="IPR051100">
    <property type="entry name" value="DnaJ_subfamily_B/C"/>
</dbReference>
<dbReference type="GO" id="GO:0005789">
    <property type="term" value="C:endoplasmic reticulum membrane"/>
    <property type="evidence" value="ECO:0007669"/>
    <property type="project" value="TreeGrafter"/>
</dbReference>
<comment type="subcellular location">
    <subcellularLocation>
        <location evidence="1">Membrane</location>
        <topology evidence="1">Single-pass membrane protein</topology>
    </subcellularLocation>
</comment>
<dbReference type="PANTHER" id="PTHR43908">
    <property type="entry name" value="AT29763P-RELATED"/>
    <property type="match status" value="1"/>
</dbReference>
<reference evidence="6 7" key="1">
    <citation type="submission" date="2018-04" db="EMBL/GenBank/DDBJ databases">
        <authorList>
            <person name="Zhang X."/>
            <person name="Yuan J."/>
            <person name="Li F."/>
            <person name="Xiang J."/>
        </authorList>
    </citation>
    <scope>NUCLEOTIDE SEQUENCE [LARGE SCALE GENOMIC DNA]</scope>
    <source>
        <tissue evidence="6">Muscle</tissue>
    </source>
</reference>
<keyword evidence="2" id="KW-0812">Transmembrane</keyword>
<evidence type="ECO:0000256" key="1">
    <source>
        <dbReference type="ARBA" id="ARBA00004167"/>
    </source>
</evidence>
<dbReference type="GO" id="GO:0071218">
    <property type="term" value="P:cellular response to misfolded protein"/>
    <property type="evidence" value="ECO:0007669"/>
    <property type="project" value="TreeGrafter"/>
</dbReference>
<name>A0A3R7PBT8_PENVA</name>
<protein>
    <submittedName>
        <fullName evidence="6">DnaJ-like protein subfamily B member 14</fullName>
    </submittedName>
</protein>
<feature type="domain" description="DUF1977" evidence="5">
    <location>
        <begin position="14"/>
        <end position="101"/>
    </location>
</feature>
<organism evidence="6 7">
    <name type="scientific">Penaeus vannamei</name>
    <name type="common">Whiteleg shrimp</name>
    <name type="synonym">Litopenaeus vannamei</name>
    <dbReference type="NCBI Taxonomy" id="6689"/>
    <lineage>
        <taxon>Eukaryota</taxon>
        <taxon>Metazoa</taxon>
        <taxon>Ecdysozoa</taxon>
        <taxon>Arthropoda</taxon>
        <taxon>Crustacea</taxon>
        <taxon>Multicrustacea</taxon>
        <taxon>Malacostraca</taxon>
        <taxon>Eumalacostraca</taxon>
        <taxon>Eucarida</taxon>
        <taxon>Decapoda</taxon>
        <taxon>Dendrobranchiata</taxon>
        <taxon>Penaeoidea</taxon>
        <taxon>Penaeidae</taxon>
        <taxon>Penaeus</taxon>
    </lineage>
</organism>
<sequence>MVLIPDCPNPHARPLNKYSVQRSTSNLGVSYYVKPDFSTDYQGSIRRLEQHVEEDYVSTLRNACFKEKNYKENMIWRARSFGDAQMFKRAQELRTPSCDSLQSLYS</sequence>
<dbReference type="InterPro" id="IPR015399">
    <property type="entry name" value="DUF1977_DnaJ-like"/>
</dbReference>
<accession>A0A3R7PBT8</accession>
<evidence type="ECO:0000256" key="2">
    <source>
        <dbReference type="ARBA" id="ARBA00022692"/>
    </source>
</evidence>
<evidence type="ECO:0000259" key="5">
    <source>
        <dbReference type="Pfam" id="PF09320"/>
    </source>
</evidence>
<dbReference type="PANTHER" id="PTHR43908:SF3">
    <property type="entry name" value="AT29763P-RELATED"/>
    <property type="match status" value="1"/>
</dbReference>
<evidence type="ECO:0000256" key="4">
    <source>
        <dbReference type="ARBA" id="ARBA00023136"/>
    </source>
</evidence>
<comment type="caution">
    <text evidence="6">The sequence shown here is derived from an EMBL/GenBank/DDBJ whole genome shotgun (WGS) entry which is preliminary data.</text>
</comment>
<keyword evidence="3" id="KW-1133">Transmembrane helix</keyword>
<dbReference type="Pfam" id="PF09320">
    <property type="entry name" value="DUF1977"/>
    <property type="match status" value="1"/>
</dbReference>
<evidence type="ECO:0000256" key="3">
    <source>
        <dbReference type="ARBA" id="ARBA00022989"/>
    </source>
</evidence>
<keyword evidence="7" id="KW-1185">Reference proteome</keyword>
<dbReference type="AlphaFoldDB" id="A0A3R7PBT8"/>
<dbReference type="EMBL" id="QCYY01001002">
    <property type="protein sequence ID" value="ROT81217.1"/>
    <property type="molecule type" value="Genomic_DNA"/>
</dbReference>
<gene>
    <name evidence="6" type="ORF">C7M84_000043</name>
</gene>
<evidence type="ECO:0000313" key="7">
    <source>
        <dbReference type="Proteomes" id="UP000283509"/>
    </source>
</evidence>
<reference evidence="6 7" key="2">
    <citation type="submission" date="2019-01" db="EMBL/GenBank/DDBJ databases">
        <title>The decoding of complex shrimp genome reveals the adaptation for benthos swimmer, frequently molting mechanism and breeding impact on genome.</title>
        <authorList>
            <person name="Sun Y."/>
            <person name="Gao Y."/>
            <person name="Yu Y."/>
        </authorList>
    </citation>
    <scope>NUCLEOTIDE SEQUENCE [LARGE SCALE GENOMIC DNA]</scope>
    <source>
        <tissue evidence="6">Muscle</tissue>
    </source>
</reference>
<dbReference type="Proteomes" id="UP000283509">
    <property type="component" value="Unassembled WGS sequence"/>
</dbReference>